<feature type="region of interest" description="Disordered" evidence="1">
    <location>
        <begin position="10"/>
        <end position="35"/>
    </location>
</feature>
<comment type="caution">
    <text evidence="2">The sequence shown here is derived from an EMBL/GenBank/DDBJ whole genome shotgun (WGS) entry which is preliminary data.</text>
</comment>
<evidence type="ECO:0000313" key="3">
    <source>
        <dbReference type="Proteomes" id="UP000438699"/>
    </source>
</evidence>
<organism evidence="2 3">
    <name type="scientific">Pseudodesulfovibrio senegalensis</name>
    <dbReference type="NCBI Taxonomy" id="1721087"/>
    <lineage>
        <taxon>Bacteria</taxon>
        <taxon>Pseudomonadati</taxon>
        <taxon>Thermodesulfobacteriota</taxon>
        <taxon>Desulfovibrionia</taxon>
        <taxon>Desulfovibrionales</taxon>
        <taxon>Desulfovibrionaceae</taxon>
    </lineage>
</organism>
<sequence length="85" mass="9465">MNIEIIGVAYTPSKDNVQETPERQNRTQAQSHVDQAADVVAQNTKAREQARQEADFAAFAETVDAHDLNMNRVMELLNDPALAEL</sequence>
<name>A0A6N6N238_9BACT</name>
<proteinExistence type="predicted"/>
<dbReference type="EMBL" id="WAIE01000003">
    <property type="protein sequence ID" value="KAB1441637.1"/>
    <property type="molecule type" value="Genomic_DNA"/>
</dbReference>
<evidence type="ECO:0000313" key="2">
    <source>
        <dbReference type="EMBL" id="KAB1441637.1"/>
    </source>
</evidence>
<gene>
    <name evidence="2" type="ORF">F8A88_08530</name>
</gene>
<dbReference type="OrthoDB" id="5459375at2"/>
<feature type="compositionally biased region" description="Basic and acidic residues" evidence="1">
    <location>
        <begin position="16"/>
        <end position="25"/>
    </location>
</feature>
<dbReference type="RefSeq" id="WP_151150730.1">
    <property type="nucleotide sequence ID" value="NZ_WAIE01000003.1"/>
</dbReference>
<evidence type="ECO:0000256" key="1">
    <source>
        <dbReference type="SAM" id="MobiDB-lite"/>
    </source>
</evidence>
<keyword evidence="3" id="KW-1185">Reference proteome</keyword>
<dbReference type="AlphaFoldDB" id="A0A6N6N238"/>
<reference evidence="2 3" key="1">
    <citation type="journal article" date="2017" name="Int. J. Syst. Evol. Microbiol.">
        <title>Desulfovibrio senegalensis sp. nov., a mesophilic sulfate reducer isolated from marine sediment.</title>
        <authorList>
            <person name="Thioye A."/>
            <person name="Gam Z.B.A."/>
            <person name="Mbengue M."/>
            <person name="Cayol J.L."/>
            <person name="Joseph-Bartoli M."/>
            <person name="Toure-Kane C."/>
            <person name="Labat M."/>
        </authorList>
    </citation>
    <scope>NUCLEOTIDE SEQUENCE [LARGE SCALE GENOMIC DNA]</scope>
    <source>
        <strain evidence="2 3">DSM 101509</strain>
    </source>
</reference>
<protein>
    <submittedName>
        <fullName evidence="2">Uncharacterized protein</fullName>
    </submittedName>
</protein>
<accession>A0A6N6N238</accession>
<dbReference type="Proteomes" id="UP000438699">
    <property type="component" value="Unassembled WGS sequence"/>
</dbReference>